<comment type="similarity">
    <text evidence="2 6">Belongs to the peroxisomal membrane protein PXMP2/4 family.</text>
</comment>
<keyword evidence="5 6" id="KW-0472">Membrane</keyword>
<evidence type="ECO:0000256" key="1">
    <source>
        <dbReference type="ARBA" id="ARBA00004141"/>
    </source>
</evidence>
<accession>A0A7S0PVC0</accession>
<feature type="chain" id="PRO_5031001928" evidence="7">
    <location>
        <begin position="24"/>
        <end position="272"/>
    </location>
</feature>
<dbReference type="EMBL" id="HBEX01000213">
    <property type="protein sequence ID" value="CAD8595303.1"/>
    <property type="molecule type" value="Transcribed_RNA"/>
</dbReference>
<dbReference type="AlphaFoldDB" id="A0A7S0PVC0"/>
<dbReference type="InterPro" id="IPR007248">
    <property type="entry name" value="Mpv17_PMP22"/>
</dbReference>
<keyword evidence="7" id="KW-0732">Signal</keyword>
<dbReference type="PANTHER" id="PTHR11266">
    <property type="entry name" value="PEROXISOMAL MEMBRANE PROTEIN 2, PXMP2 MPV17"/>
    <property type="match status" value="1"/>
</dbReference>
<comment type="subcellular location">
    <subcellularLocation>
        <location evidence="1">Membrane</location>
        <topology evidence="1">Multi-pass membrane protein</topology>
    </subcellularLocation>
</comment>
<evidence type="ECO:0000256" key="7">
    <source>
        <dbReference type="SAM" id="SignalP"/>
    </source>
</evidence>
<dbReference type="GO" id="GO:0005737">
    <property type="term" value="C:cytoplasm"/>
    <property type="evidence" value="ECO:0007669"/>
    <property type="project" value="TreeGrafter"/>
</dbReference>
<feature type="transmembrane region" description="Helical" evidence="6">
    <location>
        <begin position="252"/>
        <end position="271"/>
    </location>
</feature>
<sequence length="272" mass="30951">MYRKYLNLLSVFFVVTTNNVATAEVFLPSAAVTNSLNSGLRFQSPYHYRTNPGLSRQGQHFGIRKWIHRTHKSIRSSNINTHGMAFTAISAFYRDFPYLAAFLTCGVKGVSADLIVQSTTIKRVHKIQAGQKEHEVSMDWKRALTYLLYGAFYQGMVQEYLYNNVFPAVFGTSSDFNTVAIKVVFGTYILTPLITLPTVYMTKALVFGYSLRKALQEYIYDIQKKGLLKKCWLLWTPVNAIAFAFVPEHFRITFIAMVSFVWVMILSAVAAK</sequence>
<evidence type="ECO:0000256" key="4">
    <source>
        <dbReference type="ARBA" id="ARBA00022989"/>
    </source>
</evidence>
<reference evidence="8" key="1">
    <citation type="submission" date="2021-01" db="EMBL/GenBank/DDBJ databases">
        <authorList>
            <person name="Corre E."/>
            <person name="Pelletier E."/>
            <person name="Niang G."/>
            <person name="Scheremetjew M."/>
            <person name="Finn R."/>
            <person name="Kale V."/>
            <person name="Holt S."/>
            <person name="Cochrane G."/>
            <person name="Meng A."/>
            <person name="Brown T."/>
            <person name="Cohen L."/>
        </authorList>
    </citation>
    <scope>NUCLEOTIDE SEQUENCE</scope>
</reference>
<evidence type="ECO:0000256" key="6">
    <source>
        <dbReference type="RuleBase" id="RU363053"/>
    </source>
</evidence>
<dbReference type="GO" id="GO:0016020">
    <property type="term" value="C:membrane"/>
    <property type="evidence" value="ECO:0007669"/>
    <property type="project" value="UniProtKB-SubCell"/>
</dbReference>
<organism evidence="8">
    <name type="scientific">Asterionellopsis glacialis</name>
    <dbReference type="NCBI Taxonomy" id="33640"/>
    <lineage>
        <taxon>Eukaryota</taxon>
        <taxon>Sar</taxon>
        <taxon>Stramenopiles</taxon>
        <taxon>Ochrophyta</taxon>
        <taxon>Bacillariophyta</taxon>
        <taxon>Fragilariophyceae</taxon>
        <taxon>Fragilariophycidae</taxon>
        <taxon>Fragilariales</taxon>
        <taxon>Fragilariaceae</taxon>
        <taxon>Asterionellopsis</taxon>
    </lineage>
</organism>
<protein>
    <submittedName>
        <fullName evidence="8">Uncharacterized protein</fullName>
    </submittedName>
</protein>
<dbReference type="Pfam" id="PF04117">
    <property type="entry name" value="Mpv17_PMP22"/>
    <property type="match status" value="1"/>
</dbReference>
<dbReference type="PANTHER" id="PTHR11266:SF121">
    <property type="entry name" value="OS09G0315000 PROTEIN"/>
    <property type="match status" value="1"/>
</dbReference>
<keyword evidence="3 6" id="KW-0812">Transmembrane</keyword>
<feature type="signal peptide" evidence="7">
    <location>
        <begin position="1"/>
        <end position="23"/>
    </location>
</feature>
<feature type="transmembrane region" description="Helical" evidence="6">
    <location>
        <begin position="183"/>
        <end position="206"/>
    </location>
</feature>
<evidence type="ECO:0000313" key="8">
    <source>
        <dbReference type="EMBL" id="CAD8595303.1"/>
    </source>
</evidence>
<name>A0A7S0PVC0_9STRA</name>
<evidence type="ECO:0000256" key="3">
    <source>
        <dbReference type="ARBA" id="ARBA00022692"/>
    </source>
</evidence>
<evidence type="ECO:0000256" key="2">
    <source>
        <dbReference type="ARBA" id="ARBA00006824"/>
    </source>
</evidence>
<keyword evidence="4 6" id="KW-1133">Transmembrane helix</keyword>
<gene>
    <name evidence="8" type="ORF">AGLA0713_LOCUS131</name>
</gene>
<proteinExistence type="inferred from homology"/>
<evidence type="ECO:0000256" key="5">
    <source>
        <dbReference type="ARBA" id="ARBA00023136"/>
    </source>
</evidence>